<dbReference type="SUPFAM" id="SSF50891">
    <property type="entry name" value="Cyclophilin-like"/>
    <property type="match status" value="1"/>
</dbReference>
<evidence type="ECO:0000256" key="2">
    <source>
        <dbReference type="ARBA" id="ARBA00002388"/>
    </source>
</evidence>
<reference evidence="7 8" key="1">
    <citation type="submission" date="2024-07" db="EMBL/GenBank/DDBJ databases">
        <title>Section-level genome sequencing and comparative genomics of Aspergillus sections Usti and Cavernicolus.</title>
        <authorList>
            <consortium name="Lawrence Berkeley National Laboratory"/>
            <person name="Nybo J.L."/>
            <person name="Vesth T.C."/>
            <person name="Theobald S."/>
            <person name="Frisvad J.C."/>
            <person name="Larsen T.O."/>
            <person name="Kjaerboelling I."/>
            <person name="Rothschild-Mancinelli K."/>
            <person name="Lyhne E.K."/>
            <person name="Kogle M.E."/>
            <person name="Barry K."/>
            <person name="Clum A."/>
            <person name="Na H."/>
            <person name="Ledsgaard L."/>
            <person name="Lin J."/>
            <person name="Lipzen A."/>
            <person name="Kuo A."/>
            <person name="Riley R."/>
            <person name="Mondo S."/>
            <person name="Labutti K."/>
            <person name="Haridas S."/>
            <person name="Pangalinan J."/>
            <person name="Salamov A.A."/>
            <person name="Simmons B.A."/>
            <person name="Magnuson J.K."/>
            <person name="Chen J."/>
            <person name="Drula E."/>
            <person name="Henrissat B."/>
            <person name="Wiebenga A."/>
            <person name="Lubbers R.J."/>
            <person name="Gomes A.C."/>
            <person name="Makela M.R."/>
            <person name="Stajich J."/>
            <person name="Grigoriev I.V."/>
            <person name="Mortensen U.H."/>
            <person name="De Vries R.P."/>
            <person name="Baker S.E."/>
            <person name="Andersen M.R."/>
        </authorList>
    </citation>
    <scope>NUCLEOTIDE SEQUENCE [LARGE SCALE GENOMIC DNA]</scope>
    <source>
        <strain evidence="7 8">CBS 209.92</strain>
    </source>
</reference>
<dbReference type="PIRSF" id="PIRSF001467">
    <property type="entry name" value="Peptidylpro_ismrse"/>
    <property type="match status" value="1"/>
</dbReference>
<evidence type="ECO:0000256" key="5">
    <source>
        <dbReference type="RuleBase" id="RU363019"/>
    </source>
</evidence>
<comment type="catalytic activity">
    <reaction evidence="1 5">
        <text>[protein]-peptidylproline (omega=180) = [protein]-peptidylproline (omega=0)</text>
        <dbReference type="Rhea" id="RHEA:16237"/>
        <dbReference type="Rhea" id="RHEA-COMP:10747"/>
        <dbReference type="Rhea" id="RHEA-COMP:10748"/>
        <dbReference type="ChEBI" id="CHEBI:83833"/>
        <dbReference type="ChEBI" id="CHEBI:83834"/>
        <dbReference type="EC" id="5.2.1.8"/>
    </reaction>
</comment>
<name>A0ABR4GK84_9EURO</name>
<dbReference type="EMBL" id="JBFTWV010000010">
    <property type="protein sequence ID" value="KAL2798974.1"/>
    <property type="molecule type" value="Genomic_DNA"/>
</dbReference>
<organism evidence="7 8">
    <name type="scientific">Aspergillus keveii</name>
    <dbReference type="NCBI Taxonomy" id="714993"/>
    <lineage>
        <taxon>Eukaryota</taxon>
        <taxon>Fungi</taxon>
        <taxon>Dikarya</taxon>
        <taxon>Ascomycota</taxon>
        <taxon>Pezizomycotina</taxon>
        <taxon>Eurotiomycetes</taxon>
        <taxon>Eurotiomycetidae</taxon>
        <taxon>Eurotiales</taxon>
        <taxon>Aspergillaceae</taxon>
        <taxon>Aspergillus</taxon>
        <taxon>Aspergillus subgen. Nidulantes</taxon>
    </lineage>
</organism>
<protein>
    <recommendedName>
        <fullName evidence="5">Peptidyl-prolyl cis-trans isomerase</fullName>
        <shortName evidence="5">PPIase</shortName>
        <ecNumber evidence="5">5.2.1.8</ecNumber>
    </recommendedName>
</protein>
<accession>A0ABR4GK84</accession>
<keyword evidence="4 5" id="KW-0413">Isomerase</keyword>
<evidence type="ECO:0000313" key="8">
    <source>
        <dbReference type="Proteomes" id="UP001610563"/>
    </source>
</evidence>
<dbReference type="InterPro" id="IPR029000">
    <property type="entry name" value="Cyclophilin-like_dom_sf"/>
</dbReference>
<evidence type="ECO:0000256" key="1">
    <source>
        <dbReference type="ARBA" id="ARBA00000971"/>
    </source>
</evidence>
<evidence type="ECO:0000259" key="6">
    <source>
        <dbReference type="PROSITE" id="PS50072"/>
    </source>
</evidence>
<sequence length="163" mass="17561">MSQVFFDVSAGGKPLGRIVFALFDDSVPKTTKNFRTLATGEKGYGYAGSTFHRVIPQFMLQGGDFTNQNGTGGKSIYGAKFDDENLKLKHDRPGLLSMANTGPSTNNSQFFITTVITPWLDGKHVVFGEVAAGYDIIKTIEVLGSQSGKTSQKVTIDQSGVVE</sequence>
<comment type="function">
    <text evidence="2 5">PPIases accelerate the folding of proteins. It catalyzes the cis-trans isomerization of proline imidic peptide bonds in oligopeptides.</text>
</comment>
<comment type="similarity">
    <text evidence="5">Belongs to the cyclophilin-type PPIase family.</text>
</comment>
<proteinExistence type="inferred from homology"/>
<dbReference type="InterPro" id="IPR002130">
    <property type="entry name" value="Cyclophilin-type_PPIase_dom"/>
</dbReference>
<keyword evidence="8" id="KW-1185">Reference proteome</keyword>
<dbReference type="PANTHER" id="PTHR11071:SF561">
    <property type="entry name" value="PEPTIDYL-PROLYL CIS-TRANS ISOMERASE D-RELATED"/>
    <property type="match status" value="1"/>
</dbReference>
<evidence type="ECO:0000256" key="4">
    <source>
        <dbReference type="ARBA" id="ARBA00023235"/>
    </source>
</evidence>
<dbReference type="PROSITE" id="PS50072">
    <property type="entry name" value="CSA_PPIASE_2"/>
    <property type="match status" value="1"/>
</dbReference>
<gene>
    <name evidence="7" type="ORF">BJX66DRAFT_346234</name>
</gene>
<comment type="caution">
    <text evidence="7">The sequence shown here is derived from an EMBL/GenBank/DDBJ whole genome shotgun (WGS) entry which is preliminary data.</text>
</comment>
<dbReference type="InterPro" id="IPR024936">
    <property type="entry name" value="Cyclophilin-type_PPIase"/>
</dbReference>
<evidence type="ECO:0000313" key="7">
    <source>
        <dbReference type="EMBL" id="KAL2798974.1"/>
    </source>
</evidence>
<dbReference type="PANTHER" id="PTHR11071">
    <property type="entry name" value="PEPTIDYL-PROLYL CIS-TRANS ISOMERASE"/>
    <property type="match status" value="1"/>
</dbReference>
<dbReference type="PROSITE" id="PS00170">
    <property type="entry name" value="CSA_PPIASE_1"/>
    <property type="match status" value="1"/>
</dbReference>
<dbReference type="GO" id="GO:0016853">
    <property type="term" value="F:isomerase activity"/>
    <property type="evidence" value="ECO:0007669"/>
    <property type="project" value="UniProtKB-KW"/>
</dbReference>
<dbReference type="PRINTS" id="PR00153">
    <property type="entry name" value="CSAPPISMRASE"/>
</dbReference>
<dbReference type="InterPro" id="IPR020892">
    <property type="entry name" value="Cyclophilin-type_PPIase_CS"/>
</dbReference>
<evidence type="ECO:0000256" key="3">
    <source>
        <dbReference type="ARBA" id="ARBA00023110"/>
    </source>
</evidence>
<keyword evidence="3 5" id="KW-0697">Rotamase</keyword>
<dbReference type="Gene3D" id="2.40.100.10">
    <property type="entry name" value="Cyclophilin-like"/>
    <property type="match status" value="1"/>
</dbReference>
<dbReference type="Proteomes" id="UP001610563">
    <property type="component" value="Unassembled WGS sequence"/>
</dbReference>
<dbReference type="EC" id="5.2.1.8" evidence="5"/>
<dbReference type="Pfam" id="PF00160">
    <property type="entry name" value="Pro_isomerase"/>
    <property type="match status" value="1"/>
</dbReference>
<feature type="domain" description="PPIase cyclophilin-type" evidence="6">
    <location>
        <begin position="5"/>
        <end position="161"/>
    </location>
</feature>